<evidence type="ECO:0000313" key="2">
    <source>
        <dbReference type="Proteomes" id="UP001163321"/>
    </source>
</evidence>
<dbReference type="Proteomes" id="UP001163321">
    <property type="component" value="Chromosome 8"/>
</dbReference>
<protein>
    <submittedName>
        <fullName evidence="1">Uncharacterized protein</fullName>
    </submittedName>
</protein>
<accession>A0ACC0VKD7</accession>
<reference evidence="1 2" key="1">
    <citation type="journal article" date="2022" name="bioRxiv">
        <title>The genome of the oomycete Peronosclerospora sorghi, a cosmopolitan pathogen of maize and sorghum, is inflated with dispersed pseudogenes.</title>
        <authorList>
            <person name="Fletcher K."/>
            <person name="Martin F."/>
            <person name="Isakeit T."/>
            <person name="Cavanaugh K."/>
            <person name="Magill C."/>
            <person name="Michelmore R."/>
        </authorList>
    </citation>
    <scope>NUCLEOTIDE SEQUENCE [LARGE SCALE GENOMIC DNA]</scope>
    <source>
        <strain evidence="1">P6</strain>
    </source>
</reference>
<proteinExistence type="predicted"/>
<sequence>MKNEPLTSKHPTMKSEANVVIVALEGCHGCGKTALCEEFEAQGYDILDEAFMNMPAYALHPQSLLMETSWVCSWFERVLRLAGRVKAGRKHVFIADRSPFSAIFYSANGHMLEPIIREQMKEVQEFASVQFYTVHIQVERELLWRRICARLEMEPERLRLNEHKREWMEETLAFYEKFAWDLTVRNDERSVATIANIISQLLRERDDTFEAVYKSTQPKALHSLSNSSMLSTDSECESVEENVNAETTSPFKEIMTGTVMNSIIAFNNTDTF</sequence>
<evidence type="ECO:0000313" key="1">
    <source>
        <dbReference type="EMBL" id="KAI9906937.1"/>
    </source>
</evidence>
<organism evidence="1 2">
    <name type="scientific">Peronosclerospora sorghi</name>
    <dbReference type="NCBI Taxonomy" id="230839"/>
    <lineage>
        <taxon>Eukaryota</taxon>
        <taxon>Sar</taxon>
        <taxon>Stramenopiles</taxon>
        <taxon>Oomycota</taxon>
        <taxon>Peronosporomycetes</taxon>
        <taxon>Peronosporales</taxon>
        <taxon>Peronosporaceae</taxon>
        <taxon>Peronosclerospora</taxon>
    </lineage>
</organism>
<gene>
    <name evidence="1" type="ORF">PsorP6_002834</name>
</gene>
<keyword evidence="2" id="KW-1185">Reference proteome</keyword>
<dbReference type="EMBL" id="CM047587">
    <property type="protein sequence ID" value="KAI9906937.1"/>
    <property type="molecule type" value="Genomic_DNA"/>
</dbReference>
<name>A0ACC0VKD7_9STRA</name>
<comment type="caution">
    <text evidence="1">The sequence shown here is derived from an EMBL/GenBank/DDBJ whole genome shotgun (WGS) entry which is preliminary data.</text>
</comment>